<proteinExistence type="predicted"/>
<evidence type="ECO:0000256" key="1">
    <source>
        <dbReference type="SAM" id="SignalP"/>
    </source>
</evidence>
<dbReference type="PROSITE" id="PS51257">
    <property type="entry name" value="PROKAR_LIPOPROTEIN"/>
    <property type="match status" value="1"/>
</dbReference>
<dbReference type="AlphaFoldDB" id="A0A1Q8RM30"/>
<dbReference type="OrthoDB" id="3551791at2759"/>
<reference evidence="2 3" key="1">
    <citation type="submission" date="2016-11" db="EMBL/GenBank/DDBJ databases">
        <title>Draft Genome Assembly of Colletotrichum chlorophyti a pathogen of herbaceous plants.</title>
        <authorList>
            <person name="Gan P."/>
            <person name="Narusaka M."/>
            <person name="Tsushima A."/>
            <person name="Narusaka Y."/>
            <person name="Takano Y."/>
            <person name="Shirasu K."/>
        </authorList>
    </citation>
    <scope>NUCLEOTIDE SEQUENCE [LARGE SCALE GENOMIC DNA]</scope>
    <source>
        <strain evidence="2 3">NTL11</strain>
    </source>
</reference>
<protein>
    <submittedName>
        <fullName evidence="2">Uncharacterized protein</fullName>
    </submittedName>
</protein>
<dbReference type="EMBL" id="MPGH01000173">
    <property type="protein sequence ID" value="OLN85395.1"/>
    <property type="molecule type" value="Genomic_DNA"/>
</dbReference>
<gene>
    <name evidence="2" type="ORF">CCHL11_07984</name>
</gene>
<dbReference type="Proteomes" id="UP000186583">
    <property type="component" value="Unassembled WGS sequence"/>
</dbReference>
<sequence length="125" mass="12887">MLARAVVLLMLGAIACAQVPQDFPETMACKQNDGSTATITEAEILADVVGPKGVLSDKSAANVASGKCSGLSGIPLYTNSVAGKASVGFAYDEAKKTYYYCFAQGAVDVATGYPTQCTEETSQDS</sequence>
<comment type="caution">
    <text evidence="2">The sequence shown here is derived from an EMBL/GenBank/DDBJ whole genome shotgun (WGS) entry which is preliminary data.</text>
</comment>
<evidence type="ECO:0000313" key="2">
    <source>
        <dbReference type="EMBL" id="OLN85395.1"/>
    </source>
</evidence>
<feature type="signal peptide" evidence="1">
    <location>
        <begin position="1"/>
        <end position="17"/>
    </location>
</feature>
<feature type="chain" id="PRO_5012909374" evidence="1">
    <location>
        <begin position="18"/>
        <end position="125"/>
    </location>
</feature>
<keyword evidence="3" id="KW-1185">Reference proteome</keyword>
<keyword evidence="1" id="KW-0732">Signal</keyword>
<evidence type="ECO:0000313" key="3">
    <source>
        <dbReference type="Proteomes" id="UP000186583"/>
    </source>
</evidence>
<name>A0A1Q8RM30_9PEZI</name>
<organism evidence="2 3">
    <name type="scientific">Colletotrichum chlorophyti</name>
    <dbReference type="NCBI Taxonomy" id="708187"/>
    <lineage>
        <taxon>Eukaryota</taxon>
        <taxon>Fungi</taxon>
        <taxon>Dikarya</taxon>
        <taxon>Ascomycota</taxon>
        <taxon>Pezizomycotina</taxon>
        <taxon>Sordariomycetes</taxon>
        <taxon>Hypocreomycetidae</taxon>
        <taxon>Glomerellales</taxon>
        <taxon>Glomerellaceae</taxon>
        <taxon>Colletotrichum</taxon>
    </lineage>
</organism>
<accession>A0A1Q8RM30</accession>